<dbReference type="EMBL" id="JACYXI010000016">
    <property type="protein sequence ID" value="MBD8893822.1"/>
    <property type="molecule type" value="Genomic_DNA"/>
</dbReference>
<accession>A0ABR9CSF6</accession>
<dbReference type="Pfam" id="PF23562">
    <property type="entry name" value="AMP-binding_C_3"/>
    <property type="match status" value="1"/>
</dbReference>
<evidence type="ECO:0000313" key="4">
    <source>
        <dbReference type="EMBL" id="MBD8893822.1"/>
    </source>
</evidence>
<reference evidence="5" key="1">
    <citation type="submission" date="2020-09" db="EMBL/GenBank/DDBJ databases">
        <title>The genome sequence of strain Labrenzia suaedae 4C16A.</title>
        <authorList>
            <person name="Liu Y."/>
        </authorList>
    </citation>
    <scope>NUCLEOTIDE SEQUENCE [LARGE SCALE GENOMIC DNA]</scope>
    <source>
        <strain evidence="5">4C16A</strain>
    </source>
</reference>
<dbReference type="PANTHER" id="PTHR43272:SF33">
    <property type="entry name" value="AMP-BINDING DOMAIN-CONTAINING PROTEIN-RELATED"/>
    <property type="match status" value="1"/>
</dbReference>
<dbReference type="Proteomes" id="UP000632063">
    <property type="component" value="Unassembled WGS sequence"/>
</dbReference>
<keyword evidence="2" id="KW-0067">ATP-binding</keyword>
<proteinExistence type="predicted"/>
<evidence type="ECO:0000313" key="5">
    <source>
        <dbReference type="Proteomes" id="UP000632063"/>
    </source>
</evidence>
<evidence type="ECO:0000259" key="3">
    <source>
        <dbReference type="Pfam" id="PF00501"/>
    </source>
</evidence>
<dbReference type="Pfam" id="PF00501">
    <property type="entry name" value="AMP-binding"/>
    <property type="match status" value="1"/>
</dbReference>
<dbReference type="InterPro" id="IPR000873">
    <property type="entry name" value="AMP-dep_synth/lig_dom"/>
</dbReference>
<feature type="domain" description="AMP-dependent synthetase/ligase" evidence="3">
    <location>
        <begin position="25"/>
        <end position="444"/>
    </location>
</feature>
<dbReference type="InterPro" id="IPR042099">
    <property type="entry name" value="ANL_N_sf"/>
</dbReference>
<keyword evidence="5" id="KW-1185">Reference proteome</keyword>
<gene>
    <name evidence="4" type="ORF">IG616_19935</name>
</gene>
<organism evidence="4 5">
    <name type="scientific">Roseibium litorale</name>
    <dbReference type="NCBI Taxonomy" id="2803841"/>
    <lineage>
        <taxon>Bacteria</taxon>
        <taxon>Pseudomonadati</taxon>
        <taxon>Pseudomonadota</taxon>
        <taxon>Alphaproteobacteria</taxon>
        <taxon>Hyphomicrobiales</taxon>
        <taxon>Stappiaceae</taxon>
        <taxon>Roseibium</taxon>
    </lineage>
</organism>
<dbReference type="Gene3D" id="3.40.50.12780">
    <property type="entry name" value="N-terminal domain of ligase-like"/>
    <property type="match status" value="1"/>
</dbReference>
<dbReference type="PANTHER" id="PTHR43272">
    <property type="entry name" value="LONG-CHAIN-FATTY-ACID--COA LIGASE"/>
    <property type="match status" value="1"/>
</dbReference>
<sequence>MERAMARLPGAAAGGEDTFPKILLRNAQRFGNRTAVRQKDFGIWQSWTWSEVRDEIRALSLGLKDLGLAAGDKVAIVGSNRPRLYWSMVAVQALGGIPVPVYADSVAEEMAYVLGHAEVRFAVVEDQEQVDKLQSMGEQVPTLTDIVYDEPRGLRDYDHGHLHAFEGVQERGQLVLAQRPEAAAEWEAGFAEEQGADIAVMLYTSGTTGRPKGVMLSFDNLVISARNANAFDKLDETEETLAYLPLAWIGDHVFSLAQAYLAGYCVNCPESMDTIDVDRLEIAPTYFFAPPRVFENMLTAIMVKMEDAGRVKKKMFDFFMGVARRAGEKILNGEAVPAKDRLLYALGEFFVYGPLKNRMGLTRLKVGYTAGEAIGPEIFRFYRALGLNLKQLYGQTEASVYITLQPDGEIYGDTVGKPAPEVELKIAENGEVLYRSPGTFVRYYKNDEATRSTKTEDGWVFTGDAGFIADNGHLKIIDRAKDVGKLTDGSLFAPKYIENKLKFFPNIKEAVAFGHERDKVGVFINIDLTAVGSWAERNNVNYASYQELAAHPDVYRMIESHVDEVNRDLASEPMMAGAQVQRFLILHKELDADDGELTRTQKVRRSFIAERYAPLIEALYDGSSSKHVRTEVTFEDGRVGAIEATVEIRSMATHVPSGSTQEAAE</sequence>
<dbReference type="InterPro" id="IPR020845">
    <property type="entry name" value="AMP-binding_CS"/>
</dbReference>
<reference evidence="4 5" key="2">
    <citation type="journal article" date="2021" name="Int. J. Syst. Evol. Microbiol.">
        <title>Roseibium litorale sp. nov., isolated from a tidal flat sediment and proposal for the reclassification of Labrenzia polysiphoniae as Roseibium polysiphoniae comb. nov.</title>
        <authorList>
            <person name="Liu Y."/>
            <person name="Pei T."/>
            <person name="Du J."/>
            <person name="Chao M."/>
            <person name="Deng M.R."/>
            <person name="Zhu H."/>
        </authorList>
    </citation>
    <scope>NUCLEOTIDE SEQUENCE [LARGE SCALE GENOMIC DNA]</scope>
    <source>
        <strain evidence="4 5">4C16A</strain>
    </source>
</reference>
<protein>
    <submittedName>
        <fullName evidence="4">AMP-binding protein</fullName>
    </submittedName>
</protein>
<evidence type="ECO:0000256" key="2">
    <source>
        <dbReference type="ARBA" id="ARBA00022840"/>
    </source>
</evidence>
<comment type="caution">
    <text evidence="4">The sequence shown here is derived from an EMBL/GenBank/DDBJ whole genome shotgun (WGS) entry which is preliminary data.</text>
</comment>
<dbReference type="PROSITE" id="PS00455">
    <property type="entry name" value="AMP_BINDING"/>
    <property type="match status" value="1"/>
</dbReference>
<dbReference type="SUPFAM" id="SSF56801">
    <property type="entry name" value="Acetyl-CoA synthetase-like"/>
    <property type="match status" value="1"/>
</dbReference>
<keyword evidence="1" id="KW-0547">Nucleotide-binding</keyword>
<evidence type="ECO:0000256" key="1">
    <source>
        <dbReference type="ARBA" id="ARBA00022741"/>
    </source>
</evidence>
<name>A0ABR9CSF6_9HYPH</name>